<keyword evidence="2" id="KW-1185">Reference proteome</keyword>
<evidence type="ECO:0000313" key="1">
    <source>
        <dbReference type="EMBL" id="KAL3287447.1"/>
    </source>
</evidence>
<accession>A0ABD2P9N1</accession>
<evidence type="ECO:0000313" key="2">
    <source>
        <dbReference type="Proteomes" id="UP001516400"/>
    </source>
</evidence>
<comment type="caution">
    <text evidence="1">The sequence shown here is derived from an EMBL/GenBank/DDBJ whole genome shotgun (WGS) entry which is preliminary data.</text>
</comment>
<dbReference type="AlphaFoldDB" id="A0ABD2P9N1"/>
<reference evidence="1 2" key="1">
    <citation type="journal article" date="2021" name="BMC Biol.">
        <title>Horizontally acquired antibacterial genes associated with adaptive radiation of ladybird beetles.</title>
        <authorList>
            <person name="Li H.S."/>
            <person name="Tang X.F."/>
            <person name="Huang Y.H."/>
            <person name="Xu Z.Y."/>
            <person name="Chen M.L."/>
            <person name="Du X.Y."/>
            <person name="Qiu B.Y."/>
            <person name="Chen P.T."/>
            <person name="Zhang W."/>
            <person name="Slipinski A."/>
            <person name="Escalona H.E."/>
            <person name="Waterhouse R.M."/>
            <person name="Zwick A."/>
            <person name="Pang H."/>
        </authorList>
    </citation>
    <scope>NUCLEOTIDE SEQUENCE [LARGE SCALE GENOMIC DNA]</scope>
    <source>
        <strain evidence="1">SYSU2018</strain>
    </source>
</reference>
<dbReference type="EMBL" id="JABFTP020000185">
    <property type="protein sequence ID" value="KAL3287447.1"/>
    <property type="molecule type" value="Genomic_DNA"/>
</dbReference>
<organism evidence="1 2">
    <name type="scientific">Cryptolaemus montrouzieri</name>
    <dbReference type="NCBI Taxonomy" id="559131"/>
    <lineage>
        <taxon>Eukaryota</taxon>
        <taxon>Metazoa</taxon>
        <taxon>Ecdysozoa</taxon>
        <taxon>Arthropoda</taxon>
        <taxon>Hexapoda</taxon>
        <taxon>Insecta</taxon>
        <taxon>Pterygota</taxon>
        <taxon>Neoptera</taxon>
        <taxon>Endopterygota</taxon>
        <taxon>Coleoptera</taxon>
        <taxon>Polyphaga</taxon>
        <taxon>Cucujiformia</taxon>
        <taxon>Coccinelloidea</taxon>
        <taxon>Coccinellidae</taxon>
        <taxon>Scymninae</taxon>
        <taxon>Scymnini</taxon>
        <taxon>Cryptolaemus</taxon>
    </lineage>
</organism>
<name>A0ABD2P9N1_9CUCU</name>
<dbReference type="Proteomes" id="UP001516400">
    <property type="component" value="Unassembled WGS sequence"/>
</dbReference>
<proteinExistence type="predicted"/>
<protein>
    <submittedName>
        <fullName evidence="1">Uncharacterized protein</fullName>
    </submittedName>
</protein>
<gene>
    <name evidence="1" type="ORF">HHI36_001918</name>
</gene>
<sequence>MGKALKSTTSHSSNTLSIKSVSKKKTLKFPERKNIINDYLRSLSNNFGSSSSRKKIHKRKREAGECASRSLEQVKKPRLLAETKCSNDIICKNKKAFKRKFEYKKNYLQSDEEIRDLFYIDEIKNNSEHTFYIDWFFHICDEISLEGLDGITLEGLWSRLKNISPF</sequence>